<dbReference type="Pfam" id="PF00158">
    <property type="entry name" value="Sigma54_activat"/>
    <property type="match status" value="1"/>
</dbReference>
<dbReference type="Pfam" id="PF25601">
    <property type="entry name" value="AAA_lid_14"/>
    <property type="match status" value="1"/>
</dbReference>
<dbReference type="InterPro" id="IPR025736">
    <property type="entry name" value="PucR_C-HTH_dom"/>
</dbReference>
<dbReference type="PROSITE" id="PS50045">
    <property type="entry name" value="SIGMA54_INTERACT_4"/>
    <property type="match status" value="1"/>
</dbReference>
<organism evidence="8 9">
    <name type="scientific">Litoribrevibacter euphylliae</name>
    <dbReference type="NCBI Taxonomy" id="1834034"/>
    <lineage>
        <taxon>Bacteria</taxon>
        <taxon>Pseudomonadati</taxon>
        <taxon>Pseudomonadota</taxon>
        <taxon>Gammaproteobacteria</taxon>
        <taxon>Oceanospirillales</taxon>
        <taxon>Oceanospirillaceae</taxon>
        <taxon>Litoribrevibacter</taxon>
    </lineage>
</organism>
<dbReference type="SUPFAM" id="SSF46689">
    <property type="entry name" value="Homeodomain-like"/>
    <property type="match status" value="1"/>
</dbReference>
<dbReference type="InterPro" id="IPR027417">
    <property type="entry name" value="P-loop_NTPase"/>
</dbReference>
<dbReference type="InterPro" id="IPR003018">
    <property type="entry name" value="GAF"/>
</dbReference>
<dbReference type="PANTHER" id="PTHR32071">
    <property type="entry name" value="TRANSCRIPTIONAL REGULATORY PROTEIN"/>
    <property type="match status" value="1"/>
</dbReference>
<feature type="region of interest" description="Disordered" evidence="6">
    <location>
        <begin position="584"/>
        <end position="604"/>
    </location>
</feature>
<dbReference type="Pfam" id="PF01590">
    <property type="entry name" value="GAF"/>
    <property type="match status" value="1"/>
</dbReference>
<evidence type="ECO:0000256" key="5">
    <source>
        <dbReference type="ARBA" id="ARBA00023163"/>
    </source>
</evidence>
<proteinExistence type="predicted"/>
<dbReference type="PANTHER" id="PTHR32071:SF77">
    <property type="entry name" value="TRANSCRIPTIONAL REGULATORY PROTEIN"/>
    <property type="match status" value="1"/>
</dbReference>
<keyword evidence="4" id="KW-0238">DNA-binding</keyword>
<keyword evidence="3" id="KW-0805">Transcription regulation</keyword>
<dbReference type="Pfam" id="PF13556">
    <property type="entry name" value="HTH_30"/>
    <property type="match status" value="1"/>
</dbReference>
<dbReference type="Gene3D" id="1.10.8.60">
    <property type="match status" value="1"/>
</dbReference>
<dbReference type="SUPFAM" id="SSF52540">
    <property type="entry name" value="P-loop containing nucleoside triphosphate hydrolases"/>
    <property type="match status" value="1"/>
</dbReference>
<dbReference type="Gene3D" id="3.40.50.300">
    <property type="entry name" value="P-loop containing nucleotide triphosphate hydrolases"/>
    <property type="match status" value="1"/>
</dbReference>
<keyword evidence="9" id="KW-1185">Reference proteome</keyword>
<dbReference type="InterPro" id="IPR003593">
    <property type="entry name" value="AAA+_ATPase"/>
</dbReference>
<name>A0ABV7HDJ0_9GAMM</name>
<feature type="region of interest" description="Disordered" evidence="6">
    <location>
        <begin position="300"/>
        <end position="327"/>
    </location>
</feature>
<dbReference type="InterPro" id="IPR009057">
    <property type="entry name" value="Homeodomain-like_sf"/>
</dbReference>
<feature type="domain" description="Sigma-54 factor interaction" evidence="7">
    <location>
        <begin position="333"/>
        <end position="560"/>
    </location>
</feature>
<dbReference type="InterPro" id="IPR025943">
    <property type="entry name" value="Sigma_54_int_dom_ATP-bd_2"/>
</dbReference>
<dbReference type="SMART" id="SM00382">
    <property type="entry name" value="AAA"/>
    <property type="match status" value="1"/>
</dbReference>
<evidence type="ECO:0000313" key="8">
    <source>
        <dbReference type="EMBL" id="MFC3150711.1"/>
    </source>
</evidence>
<evidence type="ECO:0000256" key="2">
    <source>
        <dbReference type="ARBA" id="ARBA00022840"/>
    </source>
</evidence>
<keyword evidence="5" id="KW-0804">Transcription</keyword>
<dbReference type="RefSeq" id="WP_386718007.1">
    <property type="nucleotide sequence ID" value="NZ_JBHRSZ010000002.1"/>
</dbReference>
<reference evidence="9" key="1">
    <citation type="journal article" date="2019" name="Int. J. Syst. Evol. Microbiol.">
        <title>The Global Catalogue of Microorganisms (GCM) 10K type strain sequencing project: providing services to taxonomists for standard genome sequencing and annotation.</title>
        <authorList>
            <consortium name="The Broad Institute Genomics Platform"/>
            <consortium name="The Broad Institute Genome Sequencing Center for Infectious Disease"/>
            <person name="Wu L."/>
            <person name="Ma J."/>
        </authorList>
    </citation>
    <scope>NUCLEOTIDE SEQUENCE [LARGE SCALE GENOMIC DNA]</scope>
    <source>
        <strain evidence="9">KCTC 52438</strain>
    </source>
</reference>
<keyword evidence="1" id="KW-0547">Nucleotide-binding</keyword>
<keyword evidence="2" id="KW-0067">ATP-binding</keyword>
<evidence type="ECO:0000259" key="7">
    <source>
        <dbReference type="PROSITE" id="PS50045"/>
    </source>
</evidence>
<gene>
    <name evidence="8" type="ORF">ACFOEK_06715</name>
</gene>
<dbReference type="Proteomes" id="UP001595476">
    <property type="component" value="Unassembled WGS sequence"/>
</dbReference>
<dbReference type="InterPro" id="IPR002078">
    <property type="entry name" value="Sigma_54_int"/>
</dbReference>
<accession>A0ABV7HDJ0</accession>
<dbReference type="InterPro" id="IPR058031">
    <property type="entry name" value="AAA_lid_NorR"/>
</dbReference>
<sequence>MQSFSPTQEQSELIDSSWNRCRKYGLDHHTSPYLHKLTQGEISSVIEEHQTLVTTTNNEVLPYYENILSNTQCLIVLTDNQGQLLDSWGDQRFLDRNRKEFFTQGVSWTERYNGTNAIGTVLATGSAVQVAKDEHFLRANRFMIGSAAPILNSKKEIIGVLDVSSDAYLPHAHTFGLVKLMSQSVENRLIMSTFQRDHFILIFNANLDNIDSAWSGLIVFDEQGTIISANRRAELILGHDIALTKITNLFNCSLTNFKNHPENLPIPLMTLNKYEMLGLVKRPTAKGIQVNDFRQLQTAETGSQPSLTTVEQSTLADTSSAPESDSEISLDRIGFGDEKVARCIRQAERIIEKEIPILIHGETGVGKEVFVKALHEKSTRQSHPLVAVNCAAIPSELVESELFGYEKGAFTGANAKGGIGFIRKANKGTLFLDEIGEMPLKAQARLLRVLQERKVTPLGSTESYPVDIKVISATNRSLKDDVEKGLFRQDLYYRVSGLNLELPPLRDRTDKTDLFKELHRIHRAPDQAQELSADILALFEKHPWPGNIRQLGSVIQISLAMADDEIIRPDHLPDDFFEDIRRQERHSTHQEEQPEEAPISNSSSPMLEATLDQVHQDTLEVYQTNKGNISRTAKALGISRNTLYKRLKALGIK</sequence>
<dbReference type="PROSITE" id="PS00676">
    <property type="entry name" value="SIGMA54_INTERACT_2"/>
    <property type="match status" value="1"/>
</dbReference>
<dbReference type="PROSITE" id="PS00675">
    <property type="entry name" value="SIGMA54_INTERACT_1"/>
    <property type="match status" value="1"/>
</dbReference>
<feature type="compositionally biased region" description="Polar residues" evidence="6">
    <location>
        <begin position="300"/>
        <end position="323"/>
    </location>
</feature>
<evidence type="ECO:0000256" key="3">
    <source>
        <dbReference type="ARBA" id="ARBA00023015"/>
    </source>
</evidence>
<comment type="caution">
    <text evidence="8">The sequence shown here is derived from an EMBL/GenBank/DDBJ whole genome shotgun (WGS) entry which is preliminary data.</text>
</comment>
<dbReference type="EMBL" id="JBHRSZ010000002">
    <property type="protein sequence ID" value="MFC3150711.1"/>
    <property type="molecule type" value="Genomic_DNA"/>
</dbReference>
<evidence type="ECO:0000256" key="1">
    <source>
        <dbReference type="ARBA" id="ARBA00022741"/>
    </source>
</evidence>
<dbReference type="Gene3D" id="3.30.450.40">
    <property type="match status" value="1"/>
</dbReference>
<evidence type="ECO:0000256" key="4">
    <source>
        <dbReference type="ARBA" id="ARBA00023125"/>
    </source>
</evidence>
<dbReference type="CDD" id="cd00009">
    <property type="entry name" value="AAA"/>
    <property type="match status" value="1"/>
</dbReference>
<dbReference type="InterPro" id="IPR025662">
    <property type="entry name" value="Sigma_54_int_dom_ATP-bd_1"/>
</dbReference>
<dbReference type="InterPro" id="IPR029016">
    <property type="entry name" value="GAF-like_dom_sf"/>
</dbReference>
<dbReference type="Gene3D" id="1.10.10.60">
    <property type="entry name" value="Homeodomain-like"/>
    <property type="match status" value="1"/>
</dbReference>
<evidence type="ECO:0000256" key="6">
    <source>
        <dbReference type="SAM" id="MobiDB-lite"/>
    </source>
</evidence>
<protein>
    <submittedName>
        <fullName evidence="8">Sigma-54-dependent Fis family transcriptional regulator</fullName>
    </submittedName>
</protein>
<evidence type="ECO:0000313" key="9">
    <source>
        <dbReference type="Proteomes" id="UP001595476"/>
    </source>
</evidence>